<gene>
    <name evidence="1" type="ORF">AUP69_13795</name>
</gene>
<protein>
    <submittedName>
        <fullName evidence="1">Uncharacterized protein</fullName>
    </submittedName>
</protein>
<dbReference type="AlphaFoldDB" id="A0AB36I7Y0"/>
<dbReference type="EMBL" id="LOQT01000031">
    <property type="protein sequence ID" value="OKX77090.1"/>
    <property type="molecule type" value="Genomic_DNA"/>
</dbReference>
<organism evidence="1 2">
    <name type="scientific">Corynebacterium glutamicum</name>
    <name type="common">Brevibacterium saccharolyticum</name>
    <dbReference type="NCBI Taxonomy" id="1718"/>
    <lineage>
        <taxon>Bacteria</taxon>
        <taxon>Bacillati</taxon>
        <taxon>Actinomycetota</taxon>
        <taxon>Actinomycetes</taxon>
        <taxon>Mycobacteriales</taxon>
        <taxon>Corynebacteriaceae</taxon>
        <taxon>Corynebacterium</taxon>
    </lineage>
</organism>
<sequence length="115" mass="13433">MNHLSLEFFPFPPPLRSRFNEFNNWPAINPSSFQAWISTILFKIMVARFFINPSPKGHQTCSFMRFASNVRETSHLAGNYPAFLCKTLQRVMNMQLVSVEMFFKKSTIIARKHTD</sequence>
<name>A0AB36I7Y0_CORGT</name>
<dbReference type="Proteomes" id="UP000186091">
    <property type="component" value="Unassembled WGS sequence"/>
</dbReference>
<accession>A0AB36I7Y0</accession>
<comment type="caution">
    <text evidence="1">The sequence shown here is derived from an EMBL/GenBank/DDBJ whole genome shotgun (WGS) entry which is preliminary data.</text>
</comment>
<evidence type="ECO:0000313" key="2">
    <source>
        <dbReference type="Proteomes" id="UP000186091"/>
    </source>
</evidence>
<reference evidence="1 2" key="1">
    <citation type="submission" date="2015-12" db="EMBL/GenBank/DDBJ databases">
        <title>Genome sequence of Corynebacterium AS 1.542.</title>
        <authorList>
            <person name="Yang J."/>
            <person name="Yang S."/>
        </authorList>
    </citation>
    <scope>NUCLEOTIDE SEQUENCE [LARGE SCALE GENOMIC DNA]</scope>
    <source>
        <strain evidence="1 2">AS 1.542</strain>
    </source>
</reference>
<proteinExistence type="predicted"/>
<evidence type="ECO:0000313" key="1">
    <source>
        <dbReference type="EMBL" id="OKX77090.1"/>
    </source>
</evidence>